<reference evidence="1 2" key="1">
    <citation type="journal article" date="2019" name="Sci. Rep.">
        <title>A high-quality genome of Eragrostis curvula grass provides insights into Poaceae evolution and supports new strategies to enhance forage quality.</title>
        <authorList>
            <person name="Carballo J."/>
            <person name="Santos B.A.C.M."/>
            <person name="Zappacosta D."/>
            <person name="Garbus I."/>
            <person name="Selva J.P."/>
            <person name="Gallo C.A."/>
            <person name="Diaz A."/>
            <person name="Albertini E."/>
            <person name="Caccamo M."/>
            <person name="Echenique V."/>
        </authorList>
    </citation>
    <scope>NUCLEOTIDE SEQUENCE [LARGE SCALE GENOMIC DNA]</scope>
    <source>
        <strain evidence="2">cv. Victoria</strain>
        <tissue evidence="1">Leaf</tissue>
    </source>
</reference>
<evidence type="ECO:0000313" key="2">
    <source>
        <dbReference type="Proteomes" id="UP000324897"/>
    </source>
</evidence>
<sequence>MTHTSPNSNPASPFFHSRVLLLHRPCAVDPSTMPADPSLFVQPRFDLPDACTTWLKKACGCAKLAYSEEGLCC</sequence>
<keyword evidence="2" id="KW-1185">Reference proteome</keyword>
<protein>
    <submittedName>
        <fullName evidence="1">Uncharacterized protein</fullName>
    </submittedName>
</protein>
<organism evidence="1 2">
    <name type="scientific">Eragrostis curvula</name>
    <name type="common">weeping love grass</name>
    <dbReference type="NCBI Taxonomy" id="38414"/>
    <lineage>
        <taxon>Eukaryota</taxon>
        <taxon>Viridiplantae</taxon>
        <taxon>Streptophyta</taxon>
        <taxon>Embryophyta</taxon>
        <taxon>Tracheophyta</taxon>
        <taxon>Spermatophyta</taxon>
        <taxon>Magnoliopsida</taxon>
        <taxon>Liliopsida</taxon>
        <taxon>Poales</taxon>
        <taxon>Poaceae</taxon>
        <taxon>PACMAD clade</taxon>
        <taxon>Chloridoideae</taxon>
        <taxon>Eragrostideae</taxon>
        <taxon>Eragrostidinae</taxon>
        <taxon>Eragrostis</taxon>
    </lineage>
</organism>
<gene>
    <name evidence="1" type="ORF">EJB05_43798</name>
</gene>
<name>A0A5J9TGD2_9POAL</name>
<accession>A0A5J9TGD2</accession>
<dbReference type="AlphaFoldDB" id="A0A5J9TGD2"/>
<comment type="caution">
    <text evidence="1">The sequence shown here is derived from an EMBL/GenBank/DDBJ whole genome shotgun (WGS) entry which is preliminary data.</text>
</comment>
<feature type="non-terminal residue" evidence="1">
    <location>
        <position position="1"/>
    </location>
</feature>
<proteinExistence type="predicted"/>
<dbReference type="Proteomes" id="UP000324897">
    <property type="component" value="Chromosome 3"/>
</dbReference>
<dbReference type="EMBL" id="RWGY01000039">
    <property type="protein sequence ID" value="TVU10277.1"/>
    <property type="molecule type" value="Genomic_DNA"/>
</dbReference>
<evidence type="ECO:0000313" key="1">
    <source>
        <dbReference type="EMBL" id="TVU10277.1"/>
    </source>
</evidence>
<dbReference type="Gramene" id="TVU10277">
    <property type="protein sequence ID" value="TVU10277"/>
    <property type="gene ID" value="EJB05_43798"/>
</dbReference>